<feature type="region of interest" description="Disordered" evidence="1">
    <location>
        <begin position="133"/>
        <end position="161"/>
    </location>
</feature>
<feature type="compositionally biased region" description="Low complexity" evidence="1">
    <location>
        <begin position="475"/>
        <end position="491"/>
    </location>
</feature>
<feature type="transmembrane region" description="Helical" evidence="2">
    <location>
        <begin position="432"/>
        <end position="455"/>
    </location>
</feature>
<gene>
    <name evidence="3" type="ORF">J7T54_000720</name>
</gene>
<reference evidence="3" key="1">
    <citation type="journal article" date="2021" name="J Fungi (Basel)">
        <title>Genomic and Metabolomic Analyses of the Marine Fungus Emericellopsis cladophorae: Insights into Saltwater Adaptability Mechanisms and Its Biosynthetic Potential.</title>
        <authorList>
            <person name="Goncalves M.F.M."/>
            <person name="Hilario S."/>
            <person name="Van de Peer Y."/>
            <person name="Esteves A.C."/>
            <person name="Alves A."/>
        </authorList>
    </citation>
    <scope>NUCLEOTIDE SEQUENCE</scope>
    <source>
        <strain evidence="3">MUM 19.33</strain>
    </source>
</reference>
<feature type="region of interest" description="Disordered" evidence="1">
    <location>
        <begin position="247"/>
        <end position="392"/>
    </location>
</feature>
<feature type="compositionally biased region" description="Pro residues" evidence="1">
    <location>
        <begin position="347"/>
        <end position="360"/>
    </location>
</feature>
<reference evidence="3" key="2">
    <citation type="submission" date="2022-07" db="EMBL/GenBank/DDBJ databases">
        <authorList>
            <person name="Goncalves M.F.M."/>
            <person name="Hilario S."/>
            <person name="Van De Peer Y."/>
            <person name="Esteves A.C."/>
            <person name="Alves A."/>
        </authorList>
    </citation>
    <scope>NUCLEOTIDE SEQUENCE</scope>
    <source>
        <strain evidence="3">MUM 19.33</strain>
    </source>
</reference>
<dbReference type="Gene3D" id="3.10.20.90">
    <property type="entry name" value="Phosphatidylinositol 3-kinase Catalytic Subunit, Chain A, domain 1"/>
    <property type="match status" value="1"/>
</dbReference>
<dbReference type="GeneID" id="75827239"/>
<keyword evidence="2" id="KW-0812">Transmembrane</keyword>
<feature type="compositionally biased region" description="Polar residues" evidence="1">
    <location>
        <begin position="317"/>
        <end position="338"/>
    </location>
</feature>
<dbReference type="Proteomes" id="UP001055219">
    <property type="component" value="Unassembled WGS sequence"/>
</dbReference>
<dbReference type="PANTHER" id="PTHR12943">
    <property type="entry name" value="HOMOCYSTEINE-RESPONSIVE ENDOPLASMIC RETICULUM-RESIDENT UNIQUITIN-LIKE DOMAIN HERPUD PROTEIN FAMILY MEMBER"/>
    <property type="match status" value="1"/>
</dbReference>
<protein>
    <recommendedName>
        <fullName evidence="5">Ubiquitin-like domain-containing protein</fullName>
    </recommendedName>
</protein>
<evidence type="ECO:0008006" key="5">
    <source>
        <dbReference type="Google" id="ProtNLM"/>
    </source>
</evidence>
<proteinExistence type="predicted"/>
<sequence length="608" mass="66226">MASDISHDAAAIPASELAVKLQVISPSVGVNRPLLFPDLAASTTVKALKAKIRDALPLQPPDEYQRLIHRGRALVRDTETLLEIFGEDTIRSNEQQTMHLVVRDMNHTQVPPAPVTTTNLPPQNPAPIPRATIPIQPTPTFPRRNPVQPALGPTPGPEPARWRTEHERVIQAQYRALQRQASRPPAGGRDSPAPLGHFRESVGHNGQTYQVETIVRGPADAGLTPADVQNVLRRVDMSQATATLHSAMRRPASGPSLHQLYNRPLNPAGTTPSGRATPDPTARSVSGSSSNPGGQGRPNVDVYILSSPEGPRGILVNNHTSETYYTPRLENQPNQSGLRNMFYPVGSAPPTPGQPQPTPTQAPDQGQQQQAPQPQAAPQLQDGQADRDNPQEPGIPPWLIWLVPHLWLLFRLCVFVFFFTSSSTSWSRWLSVVGTAVAIFIFSTGALTNVAQAAWRPIAQHLEGLLPRIERRDAAQGGPQGQQQRQQGEAQDPNTRDMAARLVAQRDRDSVFRQIERASLLFLASIAPGVAEGHIANLEAEARAERQRLEAEAEAARRQLEEQTSAAEEAADVNTDTQGEGEDGYGTERSEFAEHQQQPATQANPITT</sequence>
<feature type="compositionally biased region" description="Low complexity" evidence="1">
    <location>
        <begin position="361"/>
        <end position="383"/>
    </location>
</feature>
<feature type="region of interest" description="Disordered" evidence="1">
    <location>
        <begin position="177"/>
        <end position="201"/>
    </location>
</feature>
<dbReference type="SUPFAM" id="SSF54236">
    <property type="entry name" value="Ubiquitin-like"/>
    <property type="match status" value="1"/>
</dbReference>
<evidence type="ECO:0000313" key="4">
    <source>
        <dbReference type="Proteomes" id="UP001055219"/>
    </source>
</evidence>
<feature type="transmembrane region" description="Helical" evidence="2">
    <location>
        <begin position="398"/>
        <end position="420"/>
    </location>
</feature>
<keyword evidence="2" id="KW-0472">Membrane</keyword>
<dbReference type="RefSeq" id="XP_051364074.1">
    <property type="nucleotide sequence ID" value="XM_051504570.1"/>
</dbReference>
<dbReference type="InterPro" id="IPR039751">
    <property type="entry name" value="HERPUD1/2"/>
</dbReference>
<name>A0A9P9Y512_9HYPO</name>
<evidence type="ECO:0000313" key="3">
    <source>
        <dbReference type="EMBL" id="KAI6783218.1"/>
    </source>
</evidence>
<organism evidence="3 4">
    <name type="scientific">Emericellopsis cladophorae</name>
    <dbReference type="NCBI Taxonomy" id="2686198"/>
    <lineage>
        <taxon>Eukaryota</taxon>
        <taxon>Fungi</taxon>
        <taxon>Dikarya</taxon>
        <taxon>Ascomycota</taxon>
        <taxon>Pezizomycotina</taxon>
        <taxon>Sordariomycetes</taxon>
        <taxon>Hypocreomycetidae</taxon>
        <taxon>Hypocreales</taxon>
        <taxon>Bionectriaceae</taxon>
        <taxon>Emericellopsis</taxon>
    </lineage>
</organism>
<dbReference type="AlphaFoldDB" id="A0A9P9Y512"/>
<dbReference type="OrthoDB" id="21589at2759"/>
<dbReference type="EMBL" id="JAGIXG020000009">
    <property type="protein sequence ID" value="KAI6783218.1"/>
    <property type="molecule type" value="Genomic_DNA"/>
</dbReference>
<comment type="caution">
    <text evidence="3">The sequence shown here is derived from an EMBL/GenBank/DDBJ whole genome shotgun (WGS) entry which is preliminary data.</text>
</comment>
<accession>A0A9P9Y512</accession>
<feature type="compositionally biased region" description="Polar residues" evidence="1">
    <location>
        <begin position="283"/>
        <end position="292"/>
    </location>
</feature>
<dbReference type="PANTHER" id="PTHR12943:SF27">
    <property type="entry name" value="HOMOCYSTEINE-INDUCED ENDOPLASMIC RETICULUM PROTEIN, ISOFORM A"/>
    <property type="match status" value="1"/>
</dbReference>
<feature type="compositionally biased region" description="Polar residues" evidence="1">
    <location>
        <begin position="595"/>
        <end position="608"/>
    </location>
</feature>
<keyword evidence="2" id="KW-1133">Transmembrane helix</keyword>
<feature type="region of interest" description="Disordered" evidence="1">
    <location>
        <begin position="549"/>
        <end position="608"/>
    </location>
</feature>
<evidence type="ECO:0000256" key="1">
    <source>
        <dbReference type="SAM" id="MobiDB-lite"/>
    </source>
</evidence>
<dbReference type="GO" id="GO:0030968">
    <property type="term" value="P:endoplasmic reticulum unfolded protein response"/>
    <property type="evidence" value="ECO:0007669"/>
    <property type="project" value="TreeGrafter"/>
</dbReference>
<feature type="compositionally biased region" description="Basic and acidic residues" evidence="1">
    <location>
        <begin position="549"/>
        <end position="561"/>
    </location>
</feature>
<keyword evidence="4" id="KW-1185">Reference proteome</keyword>
<dbReference type="InterPro" id="IPR029071">
    <property type="entry name" value="Ubiquitin-like_domsf"/>
</dbReference>
<dbReference type="CDD" id="cd17039">
    <property type="entry name" value="Ubl_ubiquitin_like"/>
    <property type="match status" value="1"/>
</dbReference>
<feature type="region of interest" description="Disordered" evidence="1">
    <location>
        <begin position="474"/>
        <end position="496"/>
    </location>
</feature>
<evidence type="ECO:0000256" key="2">
    <source>
        <dbReference type="SAM" id="Phobius"/>
    </source>
</evidence>